<dbReference type="InterPro" id="IPR013830">
    <property type="entry name" value="SGNH_hydro"/>
</dbReference>
<gene>
    <name evidence="2" type="ORF">ACFO6W_20850</name>
</gene>
<dbReference type="Pfam" id="PF13472">
    <property type="entry name" value="Lipase_GDSL_2"/>
    <property type="match status" value="1"/>
</dbReference>
<name>A0ABV9L1H0_9BACT</name>
<accession>A0ABV9L1H0</accession>
<dbReference type="EMBL" id="JBHSGN010000121">
    <property type="protein sequence ID" value="MFC4676138.1"/>
    <property type="molecule type" value="Genomic_DNA"/>
</dbReference>
<sequence>MKYFVYIILYLVAVNTFAQQKPDFRNDYYDNKRAQQESIPKVNGAIVMLGNSLTERGLWWEYFPGKKILNRGIGGDILCGMIDRLPDILKNKPSKMFITAGINDILFHNITKEEFEIRYDTIINLISREQPRCRIYLESLLPVNDIVNPGSVFLKDKNGTIKEFNELIKEIAKKHRLKYIDIHSGLLDDGHLNAGYTADGIHLNEKGYLIWATLLKPYINE</sequence>
<dbReference type="Gene3D" id="3.40.50.1110">
    <property type="entry name" value="SGNH hydrolase"/>
    <property type="match status" value="1"/>
</dbReference>
<feature type="domain" description="SGNH hydrolase-type esterase" evidence="1">
    <location>
        <begin position="63"/>
        <end position="208"/>
    </location>
</feature>
<reference evidence="3" key="1">
    <citation type="journal article" date="2019" name="Int. J. Syst. Evol. Microbiol.">
        <title>The Global Catalogue of Microorganisms (GCM) 10K type strain sequencing project: providing services to taxonomists for standard genome sequencing and annotation.</title>
        <authorList>
            <consortium name="The Broad Institute Genomics Platform"/>
            <consortium name="The Broad Institute Genome Sequencing Center for Infectious Disease"/>
            <person name="Wu L."/>
            <person name="Ma J."/>
        </authorList>
    </citation>
    <scope>NUCLEOTIDE SEQUENCE [LARGE SCALE GENOMIC DNA]</scope>
    <source>
        <strain evidence="3">CCUG 66188</strain>
    </source>
</reference>
<evidence type="ECO:0000313" key="3">
    <source>
        <dbReference type="Proteomes" id="UP001596023"/>
    </source>
</evidence>
<dbReference type="RefSeq" id="WP_006797794.1">
    <property type="nucleotide sequence ID" value="NZ_JBHSGN010000121.1"/>
</dbReference>
<proteinExistence type="predicted"/>
<protein>
    <submittedName>
        <fullName evidence="2">GDSL-type esterase/lipase family protein</fullName>
    </submittedName>
</protein>
<dbReference type="PANTHER" id="PTHR30383:SF5">
    <property type="entry name" value="SGNH HYDROLASE-TYPE ESTERASE DOMAIN-CONTAINING PROTEIN"/>
    <property type="match status" value="1"/>
</dbReference>
<evidence type="ECO:0000259" key="1">
    <source>
        <dbReference type="Pfam" id="PF13472"/>
    </source>
</evidence>
<dbReference type="SUPFAM" id="SSF52266">
    <property type="entry name" value="SGNH hydrolase"/>
    <property type="match status" value="1"/>
</dbReference>
<dbReference type="InterPro" id="IPR036514">
    <property type="entry name" value="SGNH_hydro_sf"/>
</dbReference>
<dbReference type="InterPro" id="IPR051532">
    <property type="entry name" value="Ester_Hydrolysis_Enzymes"/>
</dbReference>
<dbReference type="PANTHER" id="PTHR30383">
    <property type="entry name" value="THIOESTERASE 1/PROTEASE 1/LYSOPHOSPHOLIPASE L1"/>
    <property type="match status" value="1"/>
</dbReference>
<dbReference type="Proteomes" id="UP001596023">
    <property type="component" value="Unassembled WGS sequence"/>
</dbReference>
<organism evidence="2 3">
    <name type="scientific">Dysgonomonas termitidis</name>
    <dbReference type="NCBI Taxonomy" id="1516126"/>
    <lineage>
        <taxon>Bacteria</taxon>
        <taxon>Pseudomonadati</taxon>
        <taxon>Bacteroidota</taxon>
        <taxon>Bacteroidia</taxon>
        <taxon>Bacteroidales</taxon>
        <taxon>Dysgonomonadaceae</taxon>
        <taxon>Dysgonomonas</taxon>
    </lineage>
</organism>
<evidence type="ECO:0000313" key="2">
    <source>
        <dbReference type="EMBL" id="MFC4676138.1"/>
    </source>
</evidence>
<comment type="caution">
    <text evidence="2">The sequence shown here is derived from an EMBL/GenBank/DDBJ whole genome shotgun (WGS) entry which is preliminary data.</text>
</comment>
<keyword evidence="3" id="KW-1185">Reference proteome</keyword>